<sequence>MLQQLRRFIPKRLLNPYIPETEAGTAYDIWSENYDNQPGNLMLDLDEIIFSRMLARTDIKGKKIADIGCGTGRHWPKIMRRQPLELAGFDVSVGMLSKLKQKFPESEAHQIISDRMPNVPTDAFDVVVSTLTMAHIKNLDDALLNWCRIVKNSGDILITDFHPDALAKGGQRTFKHGNGHIAVRNFVHRLDEIEAVLGSKKWKVIHREQIVIDETLKHYYESNNALHVYDKFKGMPIIYGLHFKHEA</sequence>
<comment type="caution">
    <text evidence="1">The sequence shown here is derived from an EMBL/GenBank/DDBJ whole genome shotgun (WGS) entry which is preliminary data.</text>
</comment>
<protein>
    <submittedName>
        <fullName evidence="1">Methyltransferase domain-containing protein</fullName>
    </submittedName>
</protein>
<gene>
    <name evidence="1" type="ORF">IRJ18_08260</name>
</gene>
<keyword evidence="1" id="KW-0489">Methyltransferase</keyword>
<dbReference type="Pfam" id="PF13489">
    <property type="entry name" value="Methyltransf_23"/>
    <property type="match status" value="1"/>
</dbReference>
<accession>A0ABR9XH66</accession>
<evidence type="ECO:0000313" key="1">
    <source>
        <dbReference type="EMBL" id="MBE9666349.1"/>
    </source>
</evidence>
<dbReference type="EMBL" id="JADFFM010000001">
    <property type="protein sequence ID" value="MBE9666349.1"/>
    <property type="molecule type" value="Genomic_DNA"/>
</dbReference>
<proteinExistence type="predicted"/>
<evidence type="ECO:0000313" key="2">
    <source>
        <dbReference type="Proteomes" id="UP000632774"/>
    </source>
</evidence>
<reference evidence="1 2" key="1">
    <citation type="submission" date="2020-10" db="EMBL/GenBank/DDBJ databases">
        <title>Mucilaginibacter mali sp. nov., isolated from rhizosphere soil of apple orchard.</title>
        <authorList>
            <person name="Lee J.-S."/>
            <person name="Kim H.S."/>
            <person name="Kim J.-S."/>
        </authorList>
    </citation>
    <scope>NUCLEOTIDE SEQUENCE [LARGE SCALE GENOMIC DNA]</scope>
    <source>
        <strain evidence="1 2">KCTC 23157</strain>
    </source>
</reference>
<keyword evidence="1" id="KW-0808">Transferase</keyword>
<dbReference type="SUPFAM" id="SSF53335">
    <property type="entry name" value="S-adenosyl-L-methionine-dependent methyltransferases"/>
    <property type="match status" value="1"/>
</dbReference>
<dbReference type="CDD" id="cd02440">
    <property type="entry name" value="AdoMet_MTases"/>
    <property type="match status" value="1"/>
</dbReference>
<dbReference type="InterPro" id="IPR029063">
    <property type="entry name" value="SAM-dependent_MTases_sf"/>
</dbReference>
<dbReference type="Gene3D" id="3.40.50.150">
    <property type="entry name" value="Vaccinia Virus protein VP39"/>
    <property type="match status" value="1"/>
</dbReference>
<dbReference type="PANTHER" id="PTHR43861">
    <property type="entry name" value="TRANS-ACONITATE 2-METHYLTRANSFERASE-RELATED"/>
    <property type="match status" value="1"/>
</dbReference>
<keyword evidence="2" id="KW-1185">Reference proteome</keyword>
<dbReference type="GO" id="GO:0032259">
    <property type="term" value="P:methylation"/>
    <property type="evidence" value="ECO:0007669"/>
    <property type="project" value="UniProtKB-KW"/>
</dbReference>
<dbReference type="Proteomes" id="UP000632774">
    <property type="component" value="Unassembled WGS sequence"/>
</dbReference>
<dbReference type="RefSeq" id="WP_194105715.1">
    <property type="nucleotide sequence ID" value="NZ_JADFFM010000001.1"/>
</dbReference>
<name>A0ABR9XH66_9SPHI</name>
<organism evidence="1 2">
    <name type="scientific">Mucilaginibacter boryungensis</name>
    <dbReference type="NCBI Taxonomy" id="768480"/>
    <lineage>
        <taxon>Bacteria</taxon>
        <taxon>Pseudomonadati</taxon>
        <taxon>Bacteroidota</taxon>
        <taxon>Sphingobacteriia</taxon>
        <taxon>Sphingobacteriales</taxon>
        <taxon>Sphingobacteriaceae</taxon>
        <taxon>Mucilaginibacter</taxon>
    </lineage>
</organism>
<dbReference type="GO" id="GO:0008168">
    <property type="term" value="F:methyltransferase activity"/>
    <property type="evidence" value="ECO:0007669"/>
    <property type="project" value="UniProtKB-KW"/>
</dbReference>